<dbReference type="InterPro" id="IPR037217">
    <property type="entry name" value="Trp/Indoleamine_2_3_dOase-like"/>
</dbReference>
<dbReference type="PANTHER" id="PTHR28657:SF5">
    <property type="entry name" value="INDOLEAMINE 2,3-DIOXYGENASE"/>
    <property type="match status" value="1"/>
</dbReference>
<keyword evidence="3 4" id="KW-0408">Iron</keyword>
<dbReference type="HOGENOM" id="CLU_010089_2_0_1"/>
<dbReference type="SUPFAM" id="SSF140959">
    <property type="entry name" value="Indolic compounds 2,3-dioxygenase-like"/>
    <property type="match status" value="1"/>
</dbReference>
<dbReference type="GO" id="GO:0034354">
    <property type="term" value="P:'de novo' NAD+ biosynthetic process from L-tryptophan"/>
    <property type="evidence" value="ECO:0007669"/>
    <property type="project" value="TreeGrafter"/>
</dbReference>
<keyword evidence="2 4" id="KW-0479">Metal-binding</keyword>
<protein>
    <recommendedName>
        <fullName evidence="7">Indoleamine 2,3-dioxygenase</fullName>
    </recommendedName>
</protein>
<evidence type="ECO:0000313" key="5">
    <source>
        <dbReference type="EMBL" id="KIK39780.1"/>
    </source>
</evidence>
<dbReference type="AlphaFoldDB" id="A0A0C9ZQ02"/>
<evidence type="ECO:0000313" key="6">
    <source>
        <dbReference type="Proteomes" id="UP000054485"/>
    </source>
</evidence>
<evidence type="ECO:0000256" key="2">
    <source>
        <dbReference type="ARBA" id="ARBA00022723"/>
    </source>
</evidence>
<name>A0A0C9ZQ02_9AGAM</name>
<comment type="similarity">
    <text evidence="1">Belongs to the indoleamine 2,3-dioxygenase family.</text>
</comment>
<evidence type="ECO:0000256" key="4">
    <source>
        <dbReference type="PIRSR" id="PIRSR600898-1"/>
    </source>
</evidence>
<dbReference type="GO" id="GO:0020037">
    <property type="term" value="F:heme binding"/>
    <property type="evidence" value="ECO:0007669"/>
    <property type="project" value="InterPro"/>
</dbReference>
<proteinExistence type="inferred from homology"/>
<reference evidence="5 6" key="1">
    <citation type="submission" date="2014-04" db="EMBL/GenBank/DDBJ databases">
        <authorList>
            <consortium name="DOE Joint Genome Institute"/>
            <person name="Kuo A."/>
            <person name="Ruytinx J."/>
            <person name="Rineau F."/>
            <person name="Colpaert J."/>
            <person name="Kohler A."/>
            <person name="Nagy L.G."/>
            <person name="Floudas D."/>
            <person name="Copeland A."/>
            <person name="Barry K.W."/>
            <person name="Cichocki N."/>
            <person name="Veneault-Fourrey C."/>
            <person name="LaButti K."/>
            <person name="Lindquist E.A."/>
            <person name="Lipzen A."/>
            <person name="Lundell T."/>
            <person name="Morin E."/>
            <person name="Murat C."/>
            <person name="Sun H."/>
            <person name="Tunlid A."/>
            <person name="Henrissat B."/>
            <person name="Grigoriev I.V."/>
            <person name="Hibbett D.S."/>
            <person name="Martin F."/>
            <person name="Nordberg H.P."/>
            <person name="Cantor M.N."/>
            <person name="Hua S.X."/>
        </authorList>
    </citation>
    <scope>NUCLEOTIDE SEQUENCE [LARGE SCALE GENOMIC DNA]</scope>
    <source>
        <strain evidence="5 6">UH-Slu-Lm8-n1</strain>
    </source>
</reference>
<dbReference type="Gene3D" id="1.20.58.480">
    <property type="match status" value="1"/>
</dbReference>
<dbReference type="Proteomes" id="UP000054485">
    <property type="component" value="Unassembled WGS sequence"/>
</dbReference>
<dbReference type="InParanoid" id="A0A0C9ZQ02"/>
<dbReference type="InterPro" id="IPR000898">
    <property type="entry name" value="Indolamine_dOase"/>
</dbReference>
<dbReference type="Pfam" id="PF01231">
    <property type="entry name" value="IDO"/>
    <property type="match status" value="1"/>
</dbReference>
<gene>
    <name evidence="5" type="ORF">CY34DRAFT_108077</name>
</gene>
<evidence type="ECO:0008006" key="7">
    <source>
        <dbReference type="Google" id="ProtNLM"/>
    </source>
</evidence>
<dbReference type="GO" id="GO:0019441">
    <property type="term" value="P:L-tryptophan catabolic process to kynurenine"/>
    <property type="evidence" value="ECO:0007669"/>
    <property type="project" value="InterPro"/>
</dbReference>
<accession>A0A0C9ZQ02</accession>
<dbReference type="GO" id="GO:0005737">
    <property type="term" value="C:cytoplasm"/>
    <property type="evidence" value="ECO:0007669"/>
    <property type="project" value="TreeGrafter"/>
</dbReference>
<dbReference type="PANTHER" id="PTHR28657">
    <property type="entry name" value="INDOLEAMINE 2,3-DIOXYGENASE"/>
    <property type="match status" value="1"/>
</dbReference>
<evidence type="ECO:0000256" key="3">
    <source>
        <dbReference type="ARBA" id="ARBA00023004"/>
    </source>
</evidence>
<dbReference type="STRING" id="930992.A0A0C9ZQ02"/>
<feature type="binding site" description="proximal binding residue" evidence="4">
    <location>
        <position position="405"/>
    </location>
    <ligand>
        <name>heme b</name>
        <dbReference type="ChEBI" id="CHEBI:60344"/>
    </ligand>
    <ligandPart>
        <name>Fe</name>
        <dbReference type="ChEBI" id="CHEBI:18248"/>
    </ligandPart>
</feature>
<dbReference type="GO" id="GO:0046872">
    <property type="term" value="F:metal ion binding"/>
    <property type="evidence" value="ECO:0007669"/>
    <property type="project" value="UniProtKB-KW"/>
</dbReference>
<sequence length="468" mass="52928">MSSQQPSDMLPPDHFLLQPRQDFLLGVQEGHIDTSTLAAHDFDVDTRTGFMPPDPPLSRLSVQWEPWEATLDSAMQKKLQLAVKPGLTIEEKNSSESWRELVRQLPVLPTSELTHSELLLRRAHHVLTFIMHFYIYTLPLSSAVLIPEPISVPLVAISSHLQIPPVVTYSDNVLYNWDIIRPRAQNELGFDPPALDNLRSQDTFSGTIDEQEFYLASARIELRGVEALELMRATMDELFVSDEIAIRRITAYLHKLASIVRDLQTILLDVRKGCDPYTFYHSIRPWFRGVDSDPAGRKWAFEGVEEQPTHLSGPSAGQSTLIHALDVFLGLDNCNVVEGGVTPDQRTLLRKMHTYMPRHHRNFLRHLSTNLRPVRTFVTQLKPDVELLDAYNSAVQSVKEFRDAHIKIVAIYIIAPAARERTELERANPEAPEAGKQVLKGTGGTDLVRFLKGVRDKTAEAVIEHTPQ</sequence>
<keyword evidence="6" id="KW-1185">Reference proteome</keyword>
<reference evidence="6" key="2">
    <citation type="submission" date="2015-01" db="EMBL/GenBank/DDBJ databases">
        <title>Evolutionary Origins and Diversification of the Mycorrhizal Mutualists.</title>
        <authorList>
            <consortium name="DOE Joint Genome Institute"/>
            <consortium name="Mycorrhizal Genomics Consortium"/>
            <person name="Kohler A."/>
            <person name="Kuo A."/>
            <person name="Nagy L.G."/>
            <person name="Floudas D."/>
            <person name="Copeland A."/>
            <person name="Barry K.W."/>
            <person name="Cichocki N."/>
            <person name="Veneault-Fourrey C."/>
            <person name="LaButti K."/>
            <person name="Lindquist E.A."/>
            <person name="Lipzen A."/>
            <person name="Lundell T."/>
            <person name="Morin E."/>
            <person name="Murat C."/>
            <person name="Riley R."/>
            <person name="Ohm R."/>
            <person name="Sun H."/>
            <person name="Tunlid A."/>
            <person name="Henrissat B."/>
            <person name="Grigoriev I.V."/>
            <person name="Hibbett D.S."/>
            <person name="Martin F."/>
        </authorList>
    </citation>
    <scope>NUCLEOTIDE SEQUENCE [LARGE SCALE GENOMIC DNA]</scope>
    <source>
        <strain evidence="6">UH-Slu-Lm8-n1</strain>
    </source>
</reference>
<keyword evidence="4" id="KW-0349">Heme</keyword>
<organism evidence="5 6">
    <name type="scientific">Suillus luteus UH-Slu-Lm8-n1</name>
    <dbReference type="NCBI Taxonomy" id="930992"/>
    <lineage>
        <taxon>Eukaryota</taxon>
        <taxon>Fungi</taxon>
        <taxon>Dikarya</taxon>
        <taxon>Basidiomycota</taxon>
        <taxon>Agaricomycotina</taxon>
        <taxon>Agaricomycetes</taxon>
        <taxon>Agaricomycetidae</taxon>
        <taxon>Boletales</taxon>
        <taxon>Suillineae</taxon>
        <taxon>Suillaceae</taxon>
        <taxon>Suillus</taxon>
    </lineage>
</organism>
<evidence type="ECO:0000256" key="1">
    <source>
        <dbReference type="ARBA" id="ARBA00007119"/>
    </source>
</evidence>
<dbReference type="GO" id="GO:0033754">
    <property type="term" value="F:indoleamine 2,3-dioxygenase activity"/>
    <property type="evidence" value="ECO:0007669"/>
    <property type="project" value="TreeGrafter"/>
</dbReference>
<dbReference type="OrthoDB" id="540174at2759"/>
<dbReference type="EMBL" id="KN835329">
    <property type="protein sequence ID" value="KIK39780.1"/>
    <property type="molecule type" value="Genomic_DNA"/>
</dbReference>